<keyword evidence="1" id="KW-0812">Transmembrane</keyword>
<evidence type="ECO:0000259" key="2">
    <source>
        <dbReference type="Pfam" id="PF20151"/>
    </source>
</evidence>
<dbReference type="Pfam" id="PF20151">
    <property type="entry name" value="DUF6533"/>
    <property type="match status" value="1"/>
</dbReference>
<feature type="domain" description="DUF6533" evidence="2">
    <location>
        <begin position="50"/>
        <end position="95"/>
    </location>
</feature>
<dbReference type="STRING" id="1314776.A0A166DHV6"/>
<keyword evidence="1" id="KW-0472">Membrane</keyword>
<evidence type="ECO:0000256" key="1">
    <source>
        <dbReference type="SAM" id="Phobius"/>
    </source>
</evidence>
<keyword evidence="1" id="KW-1133">Transmembrane helix</keyword>
<feature type="transmembrane region" description="Helical" evidence="1">
    <location>
        <begin position="272"/>
        <end position="295"/>
    </location>
</feature>
<dbReference type="AlphaFoldDB" id="A0A166DHV6"/>
<dbReference type="OrthoDB" id="2637653at2759"/>
<reference evidence="3 4" key="1">
    <citation type="journal article" date="2016" name="Mol. Biol. Evol.">
        <title>Comparative Genomics of Early-Diverging Mushroom-Forming Fungi Provides Insights into the Origins of Lignocellulose Decay Capabilities.</title>
        <authorList>
            <person name="Nagy L.G."/>
            <person name="Riley R."/>
            <person name="Tritt A."/>
            <person name="Adam C."/>
            <person name="Daum C."/>
            <person name="Floudas D."/>
            <person name="Sun H."/>
            <person name="Yadav J.S."/>
            <person name="Pangilinan J."/>
            <person name="Larsson K.H."/>
            <person name="Matsuura K."/>
            <person name="Barry K."/>
            <person name="Labutti K."/>
            <person name="Kuo R."/>
            <person name="Ohm R.A."/>
            <person name="Bhattacharya S.S."/>
            <person name="Shirouzu T."/>
            <person name="Yoshinaga Y."/>
            <person name="Martin F.M."/>
            <person name="Grigoriev I.V."/>
            <person name="Hibbett D.S."/>
        </authorList>
    </citation>
    <scope>NUCLEOTIDE SEQUENCE [LARGE SCALE GENOMIC DNA]</scope>
    <source>
        <strain evidence="3 4">HHB10207 ss-3</strain>
    </source>
</reference>
<feature type="transmembrane region" description="Helical" evidence="1">
    <location>
        <begin position="49"/>
        <end position="67"/>
    </location>
</feature>
<keyword evidence="4" id="KW-1185">Reference proteome</keyword>
<feature type="transmembrane region" description="Helical" evidence="1">
    <location>
        <begin position="209"/>
        <end position="228"/>
    </location>
</feature>
<protein>
    <recommendedName>
        <fullName evidence="2">DUF6533 domain-containing protein</fullName>
    </recommendedName>
</protein>
<evidence type="ECO:0000313" key="3">
    <source>
        <dbReference type="EMBL" id="KZT38539.1"/>
    </source>
</evidence>
<feature type="transmembrane region" description="Helical" evidence="1">
    <location>
        <begin position="154"/>
        <end position="176"/>
    </location>
</feature>
<feature type="transmembrane region" description="Helical" evidence="1">
    <location>
        <begin position="87"/>
        <end position="104"/>
    </location>
</feature>
<name>A0A166DHV6_9AGAM</name>
<accession>A0A166DHV6</accession>
<dbReference type="Proteomes" id="UP000076798">
    <property type="component" value="Unassembled WGS sequence"/>
</dbReference>
<dbReference type="InterPro" id="IPR045340">
    <property type="entry name" value="DUF6533"/>
</dbReference>
<feature type="transmembrane region" description="Helical" evidence="1">
    <location>
        <begin position="124"/>
        <end position="142"/>
    </location>
</feature>
<organism evidence="3 4">
    <name type="scientific">Sistotremastrum suecicum HHB10207 ss-3</name>
    <dbReference type="NCBI Taxonomy" id="1314776"/>
    <lineage>
        <taxon>Eukaryota</taxon>
        <taxon>Fungi</taxon>
        <taxon>Dikarya</taxon>
        <taxon>Basidiomycota</taxon>
        <taxon>Agaricomycotina</taxon>
        <taxon>Agaricomycetes</taxon>
        <taxon>Sistotremastrales</taxon>
        <taxon>Sistotremastraceae</taxon>
        <taxon>Sistotremastrum</taxon>
    </lineage>
</organism>
<proteinExistence type="predicted"/>
<feature type="transmembrane region" description="Helical" evidence="1">
    <location>
        <begin position="249"/>
        <end position="266"/>
    </location>
</feature>
<sequence length="324" mass="36975">MGDPIRLVTALGRDRHNRTSVKQQWHAGVWNCDYMGPRRGLLIANRNNFYSIVSVLTWLIWDIVITLEDEIKYIWQSPPTLPKYLYLYARYITLFAIAAMGPPWNGWLNGSQSSSTYCHQLCVFQNVVPIIVVLGVDLIFILRVHAIYGRNRTGLITLLSLYFLQFASQVVVTSLGEDMIKVDPVLISPQLDYYTCLPRAVPHVFRACWIPVIAFQTLLFGMTLYKSLRTGFDWKFPSRYLFVMVRDGTWAYAVLVGMSIICNLVWSSKTDVASLIVLYPWNIAIMSFAGTRLTLNLRKLNSRPVTSHEVSAIVHSALTKDTSR</sequence>
<dbReference type="EMBL" id="KV428061">
    <property type="protein sequence ID" value="KZT38539.1"/>
    <property type="molecule type" value="Genomic_DNA"/>
</dbReference>
<gene>
    <name evidence="3" type="ORF">SISSUDRAFT_1046824</name>
</gene>
<evidence type="ECO:0000313" key="4">
    <source>
        <dbReference type="Proteomes" id="UP000076798"/>
    </source>
</evidence>